<dbReference type="AlphaFoldDB" id="N6WP41"/>
<dbReference type="Gene3D" id="3.20.20.70">
    <property type="entry name" value="Aldolase class I"/>
    <property type="match status" value="1"/>
</dbReference>
<dbReference type="PANTHER" id="PTHR35273">
    <property type="entry name" value="ALPHA-1,4 POLYGALACTOSAMINIDASE, PUTATIVE (AFU_ORTHOLOGUE AFUA_3G07890)-RELATED"/>
    <property type="match status" value="1"/>
</dbReference>
<dbReference type="EMBL" id="APLQ01000014">
    <property type="protein sequence ID" value="ENO12812.2"/>
    <property type="molecule type" value="Genomic_DNA"/>
</dbReference>
<organism evidence="2 3">
    <name type="scientific">Marinobacter nanhaiticus D15-8W</name>
    <dbReference type="NCBI Taxonomy" id="626887"/>
    <lineage>
        <taxon>Bacteria</taxon>
        <taxon>Pseudomonadati</taxon>
        <taxon>Pseudomonadota</taxon>
        <taxon>Gammaproteobacteria</taxon>
        <taxon>Pseudomonadales</taxon>
        <taxon>Marinobacteraceae</taxon>
        <taxon>Marinobacter</taxon>
    </lineage>
</organism>
<dbReference type="OrthoDB" id="505502at2"/>
<evidence type="ECO:0000259" key="1">
    <source>
        <dbReference type="Pfam" id="PF03537"/>
    </source>
</evidence>
<dbReference type="InterPro" id="IPR004352">
    <property type="entry name" value="GH114_TIM-barrel"/>
</dbReference>
<dbReference type="STRING" id="626887.J057_15480"/>
<evidence type="ECO:0000313" key="2">
    <source>
        <dbReference type="EMBL" id="ENO12812.2"/>
    </source>
</evidence>
<protein>
    <submittedName>
        <fullName evidence="2">Endo alpha-1,4 polygalactosaminidase</fullName>
    </submittedName>
</protein>
<dbReference type="InterPro" id="IPR013785">
    <property type="entry name" value="Aldolase_TIM"/>
</dbReference>
<reference evidence="2 3" key="1">
    <citation type="journal article" date="2013" name="Genome Announc.">
        <title>Genome Sequence of the Polycyclic Aromatic Hydrocarbon-Degrading Bacterium Strain Marinobacter nanhaiticus D15-8WT.</title>
        <authorList>
            <person name="Cui Z."/>
            <person name="Gao W."/>
            <person name="Li Q."/>
            <person name="Xu G."/>
            <person name="Zheng L."/>
        </authorList>
    </citation>
    <scope>NUCLEOTIDE SEQUENCE [LARGE SCALE GENOMIC DNA]</scope>
    <source>
        <strain evidence="2 3">D15-8W</strain>
    </source>
</reference>
<dbReference type="InterPro" id="IPR017853">
    <property type="entry name" value="GH"/>
</dbReference>
<gene>
    <name evidence="2" type="ORF">J057_15480</name>
</gene>
<comment type="caution">
    <text evidence="2">The sequence shown here is derived from an EMBL/GenBank/DDBJ whole genome shotgun (WGS) entry which is preliminary data.</text>
</comment>
<dbReference type="HOGENOM" id="CLU_051214_3_1_6"/>
<dbReference type="PATRIC" id="fig|626887.3.peg.3092"/>
<dbReference type="PANTHER" id="PTHR35273:SF2">
    <property type="entry name" value="ALPHA-GALACTOSIDASE"/>
    <property type="match status" value="1"/>
</dbReference>
<sequence>MNTGYDAQVYGIDLFDSSVELIESLQQSGHRVVCYFSAGSYEDWREDGDRFTAADLGDPMGDWPGENWLDIRTQNVRDIMTDRLVLAKAKDCDGVEPDNIDGYTNPTGLPLTYADQLDYNRFLAETAHSLDLAIALKNDLSQVLDLVGYFDMAINEQCHKYNECHLLQPFIDAGKPVFNAEYGSKYVTDPVARDALCASSRLFGMHTLILPLELDDSFRLDCGAPQAH</sequence>
<accession>N6WP41</accession>
<dbReference type="Pfam" id="PF03537">
    <property type="entry name" value="Glyco_hydro_114"/>
    <property type="match status" value="1"/>
</dbReference>
<evidence type="ECO:0000313" key="3">
    <source>
        <dbReference type="Proteomes" id="UP000013165"/>
    </source>
</evidence>
<feature type="domain" description="Glycoside-hydrolase family GH114 TIM-barrel" evidence="1">
    <location>
        <begin position="3"/>
        <end position="217"/>
    </location>
</feature>
<dbReference type="eggNOG" id="COG3868">
    <property type="taxonomic scope" value="Bacteria"/>
</dbReference>
<dbReference type="SUPFAM" id="SSF51445">
    <property type="entry name" value="(Trans)glycosidases"/>
    <property type="match status" value="1"/>
</dbReference>
<proteinExistence type="predicted"/>
<keyword evidence="3" id="KW-1185">Reference proteome</keyword>
<dbReference type="Proteomes" id="UP000013165">
    <property type="component" value="Unassembled WGS sequence"/>
</dbReference>
<name>N6WP41_9GAMM</name>